<dbReference type="InterPro" id="IPR036661">
    <property type="entry name" value="Luciferase-like_sf"/>
</dbReference>
<keyword evidence="1" id="KW-0285">Flavoprotein</keyword>
<sequence length="385" mass="42130">MTLRFHWFLPTTGDGRTLVGGGHSVPKGVGVPAEQAGTADRFRAPDIDYLAQIARTAEHLGFEAVLTPTGTWCEDAWLVTAALIRETRRLKFLVAFRPGLISPTLAAQMAATYQRISGGRLALNVVTGGEAAEQRRFGDHLDHDERYARTGEFLSVVRGAWGAEPFDYDGEHYQVEGATVRQPPDPVPPIYFGGSSAAAGPVAARHSDVYLTWGEPPDQVAAKIAHIRELAEREGRTLRFGIRLHTLSRDTPERAWREAGRLLESLDPASVAKAQQALAASESVGQRRMRALHERYRDGGGTDPRELEIYPNLWAGVGLVRGGAGTALVGSHTEVADRIEEYASLGIEEFILSGYPHIEEAYWFGEGVLPELRRRGVTPHLRATA</sequence>
<dbReference type="GO" id="GO:0046306">
    <property type="term" value="P:alkanesulfonate catabolic process"/>
    <property type="evidence" value="ECO:0007669"/>
    <property type="project" value="TreeGrafter"/>
</dbReference>
<dbReference type="Pfam" id="PF00296">
    <property type="entry name" value="Bac_luciferase"/>
    <property type="match status" value="1"/>
</dbReference>
<dbReference type="EMBL" id="FZOR01000005">
    <property type="protein sequence ID" value="SNS50610.1"/>
    <property type="molecule type" value="Genomic_DNA"/>
</dbReference>
<dbReference type="PANTHER" id="PTHR42847:SF4">
    <property type="entry name" value="ALKANESULFONATE MONOOXYGENASE-RELATED"/>
    <property type="match status" value="1"/>
</dbReference>
<evidence type="ECO:0000259" key="5">
    <source>
        <dbReference type="Pfam" id="PF00296"/>
    </source>
</evidence>
<reference evidence="6 7" key="1">
    <citation type="submission" date="2017-06" db="EMBL/GenBank/DDBJ databases">
        <authorList>
            <person name="Kim H.J."/>
            <person name="Triplett B.A."/>
        </authorList>
    </citation>
    <scope>NUCLEOTIDE SEQUENCE [LARGE SCALE GENOMIC DNA]</scope>
    <source>
        <strain evidence="6 7">DSM 44715</strain>
    </source>
</reference>
<dbReference type="Proteomes" id="UP000198318">
    <property type="component" value="Unassembled WGS sequence"/>
</dbReference>
<evidence type="ECO:0000256" key="3">
    <source>
        <dbReference type="ARBA" id="ARBA00023002"/>
    </source>
</evidence>
<proteinExistence type="predicted"/>
<keyword evidence="3" id="KW-0560">Oxidoreductase</keyword>
<dbReference type="GO" id="GO:0008726">
    <property type="term" value="F:alkanesulfonate monooxygenase activity"/>
    <property type="evidence" value="ECO:0007669"/>
    <property type="project" value="TreeGrafter"/>
</dbReference>
<feature type="domain" description="Luciferase-like" evidence="5">
    <location>
        <begin position="4"/>
        <end position="348"/>
    </location>
</feature>
<evidence type="ECO:0000313" key="7">
    <source>
        <dbReference type="Proteomes" id="UP000198318"/>
    </source>
</evidence>
<dbReference type="CDD" id="cd01094">
    <property type="entry name" value="Alkanesulfonate_monoxygenase"/>
    <property type="match status" value="1"/>
</dbReference>
<dbReference type="AlphaFoldDB" id="A0A239F0S5"/>
<dbReference type="RefSeq" id="WP_089325347.1">
    <property type="nucleotide sequence ID" value="NZ_FZOR01000005.1"/>
</dbReference>
<evidence type="ECO:0000256" key="2">
    <source>
        <dbReference type="ARBA" id="ARBA00022643"/>
    </source>
</evidence>
<accession>A0A239F0S5</accession>
<evidence type="ECO:0000256" key="4">
    <source>
        <dbReference type="ARBA" id="ARBA00023033"/>
    </source>
</evidence>
<protein>
    <submittedName>
        <fullName evidence="6">Alkanesulfonate monooxygenase</fullName>
    </submittedName>
</protein>
<gene>
    <name evidence="6" type="ORF">SAMN05443665_1005105</name>
</gene>
<dbReference type="InterPro" id="IPR011251">
    <property type="entry name" value="Luciferase-like_dom"/>
</dbReference>
<dbReference type="Gene3D" id="3.20.20.30">
    <property type="entry name" value="Luciferase-like domain"/>
    <property type="match status" value="1"/>
</dbReference>
<organism evidence="6 7">
    <name type="scientific">Actinomadura meyerae</name>
    <dbReference type="NCBI Taxonomy" id="240840"/>
    <lineage>
        <taxon>Bacteria</taxon>
        <taxon>Bacillati</taxon>
        <taxon>Actinomycetota</taxon>
        <taxon>Actinomycetes</taxon>
        <taxon>Streptosporangiales</taxon>
        <taxon>Thermomonosporaceae</taxon>
        <taxon>Actinomadura</taxon>
    </lineage>
</organism>
<keyword evidence="7" id="KW-1185">Reference proteome</keyword>
<evidence type="ECO:0000256" key="1">
    <source>
        <dbReference type="ARBA" id="ARBA00022630"/>
    </source>
</evidence>
<keyword evidence="2" id="KW-0288">FMN</keyword>
<dbReference type="OrthoDB" id="9814695at2"/>
<dbReference type="SUPFAM" id="SSF51679">
    <property type="entry name" value="Bacterial luciferase-like"/>
    <property type="match status" value="1"/>
</dbReference>
<keyword evidence="4 6" id="KW-0503">Monooxygenase</keyword>
<evidence type="ECO:0000313" key="6">
    <source>
        <dbReference type="EMBL" id="SNS50610.1"/>
    </source>
</evidence>
<dbReference type="InterPro" id="IPR050172">
    <property type="entry name" value="SsuD_RutA_monooxygenase"/>
</dbReference>
<dbReference type="PANTHER" id="PTHR42847">
    <property type="entry name" value="ALKANESULFONATE MONOOXYGENASE"/>
    <property type="match status" value="1"/>
</dbReference>
<name>A0A239F0S5_9ACTN</name>